<keyword evidence="1" id="KW-0732">Signal</keyword>
<protein>
    <submittedName>
        <fullName evidence="2">Uncharacterized protein</fullName>
    </submittedName>
</protein>
<dbReference type="EMBL" id="CP031035">
    <property type="protein sequence ID" value="QDZ18694.1"/>
    <property type="molecule type" value="Genomic_DNA"/>
</dbReference>
<accession>A0A5B8MEV1</accession>
<evidence type="ECO:0000256" key="1">
    <source>
        <dbReference type="SAM" id="SignalP"/>
    </source>
</evidence>
<feature type="signal peptide" evidence="1">
    <location>
        <begin position="1"/>
        <end position="27"/>
    </location>
</feature>
<keyword evidence="3" id="KW-1185">Reference proteome</keyword>
<evidence type="ECO:0000313" key="2">
    <source>
        <dbReference type="EMBL" id="QDZ18694.1"/>
    </source>
</evidence>
<organism evidence="2 3">
    <name type="scientific">Chloropicon primus</name>
    <dbReference type="NCBI Taxonomy" id="1764295"/>
    <lineage>
        <taxon>Eukaryota</taxon>
        <taxon>Viridiplantae</taxon>
        <taxon>Chlorophyta</taxon>
        <taxon>Chloropicophyceae</taxon>
        <taxon>Chloropicales</taxon>
        <taxon>Chloropicaceae</taxon>
        <taxon>Chloropicon</taxon>
    </lineage>
</organism>
<sequence>MVGLRVATRVAFVMALTLFLAHGPTFGACSSWSYFTIIGKDNSPLKVGCQGQAYQSLRPWGKGEKIVQLEINTICKQQEWHNYFHDLDKETVKDKIVLVQFSDCLETWFQYEQTFFHVTAYLSLQTQARGIIIAERYRGKLPDSVVIEEKLHDFMDPVCIITGESYEQMIDAFSTSKSFDGTLEADMSSVLFFSSDTSDEEEVSAYESSIRQALKMWEAMSGSNAEALQTFTEAFEFYYPLKHYHNGSLFEMPLRRAETLGPRTSPEISAELVVAELTDACFQDSYSACSSCFQANSSERFQNAEALDGKVALVLVDAPWLGVQGCFRNYEDYPILLQELGVRGVILTSTSFSLPQEAWPMVDVKIPVFSIPYNYGVYLRKGFFDARPTDMLDDVSVFPFPEGNTEVVLPEYGEELDLQKAMMMKLLNEQFLYNLGNSS</sequence>
<proteinExistence type="predicted"/>
<name>A0A5B8MEV1_9CHLO</name>
<reference evidence="2 3" key="1">
    <citation type="submission" date="2018-07" db="EMBL/GenBank/DDBJ databases">
        <title>The complete nuclear genome of the prasinophyte Chloropicon primus (CCMP1205).</title>
        <authorList>
            <person name="Pombert J.-F."/>
            <person name="Otis C."/>
            <person name="Turmel M."/>
            <person name="Lemieux C."/>
        </authorList>
    </citation>
    <scope>NUCLEOTIDE SEQUENCE [LARGE SCALE GENOMIC DNA]</scope>
    <source>
        <strain evidence="2 3">CCMP1205</strain>
    </source>
</reference>
<evidence type="ECO:0000313" key="3">
    <source>
        <dbReference type="Proteomes" id="UP000316726"/>
    </source>
</evidence>
<dbReference type="AlphaFoldDB" id="A0A5B8MEV1"/>
<dbReference type="PROSITE" id="PS51257">
    <property type="entry name" value="PROKAR_LIPOPROTEIN"/>
    <property type="match status" value="1"/>
</dbReference>
<dbReference type="Proteomes" id="UP000316726">
    <property type="component" value="Chromosome 2"/>
</dbReference>
<gene>
    <name evidence="2" type="ORF">A3770_02p12120</name>
</gene>
<feature type="chain" id="PRO_5022951736" evidence="1">
    <location>
        <begin position="28"/>
        <end position="439"/>
    </location>
</feature>